<comment type="caution">
    <text evidence="1">The sequence shown here is derived from an EMBL/GenBank/DDBJ whole genome shotgun (WGS) entry which is preliminary data.</text>
</comment>
<dbReference type="RefSeq" id="WP_118912482.1">
    <property type="nucleotide sequence ID" value="NZ_CBCRVH010000002.1"/>
</dbReference>
<evidence type="ECO:0000313" key="2">
    <source>
        <dbReference type="Proteomes" id="UP000285376"/>
    </source>
</evidence>
<dbReference type="AlphaFoldDB" id="A0A417ZAC6"/>
<gene>
    <name evidence="1" type="ORF">D1832_02560</name>
</gene>
<protein>
    <submittedName>
        <fullName evidence="1">Uncharacterized protein</fullName>
    </submittedName>
</protein>
<organism evidence="1 2">
    <name type="scientific">Dermacoccus abyssi</name>
    <dbReference type="NCBI Taxonomy" id="322596"/>
    <lineage>
        <taxon>Bacteria</taxon>
        <taxon>Bacillati</taxon>
        <taxon>Actinomycetota</taxon>
        <taxon>Actinomycetes</taxon>
        <taxon>Micrococcales</taxon>
        <taxon>Dermacoccaceae</taxon>
        <taxon>Dermacoccus</taxon>
    </lineage>
</organism>
<name>A0A417ZAC6_9MICO</name>
<dbReference type="EMBL" id="QWLM01000002">
    <property type="protein sequence ID" value="RHW47597.1"/>
    <property type="molecule type" value="Genomic_DNA"/>
</dbReference>
<dbReference type="Proteomes" id="UP000285376">
    <property type="component" value="Unassembled WGS sequence"/>
</dbReference>
<reference evidence="1 2" key="1">
    <citation type="submission" date="2018-08" db="EMBL/GenBank/DDBJ databases">
        <title>Whole genome sequence analysis of Dermacoccus abyssi bacteria isolated from Deep Mariana trench Micromonospora spp reveals genes involved in the environmental adaptation and production of secondary metabolites.</title>
        <authorList>
            <person name="Abdel-Mageed W.M."/>
            <person name="Lehri B."/>
            <person name="Nouioui I."/>
            <person name="Goodfellow I."/>
            <person name="Jaspars M."/>
            <person name="Karlyshev A."/>
        </authorList>
    </citation>
    <scope>NUCLEOTIDE SEQUENCE [LARGE SCALE GENOMIC DNA]</scope>
    <source>
        <strain evidence="1 2">MT1.1</strain>
    </source>
</reference>
<sequence>MTEIDSHLRFEDAPRELEAISFALDSSGWMDCTFAASDGVPLTVRASYVSDVLTDFLDAAWTLATESSRAASFVLHREPDATIVGCLATENHILLLITSSDDRRAYRFTSTPESLARLIYDGVAAVDRGAYLDTWPTHPFPEERLSNLGELLGA</sequence>
<proteinExistence type="predicted"/>
<evidence type="ECO:0000313" key="1">
    <source>
        <dbReference type="EMBL" id="RHW47597.1"/>
    </source>
</evidence>
<accession>A0A417ZAC6</accession>